<accession>A0AAE0TMI4</accession>
<proteinExistence type="predicted"/>
<feature type="compositionally biased region" description="Acidic residues" evidence="1">
    <location>
        <begin position="149"/>
        <end position="166"/>
    </location>
</feature>
<organism evidence="2 3">
    <name type="scientific">Recurvomyces mirabilis</name>
    <dbReference type="NCBI Taxonomy" id="574656"/>
    <lineage>
        <taxon>Eukaryota</taxon>
        <taxon>Fungi</taxon>
        <taxon>Dikarya</taxon>
        <taxon>Ascomycota</taxon>
        <taxon>Pezizomycotina</taxon>
        <taxon>Dothideomycetes</taxon>
        <taxon>Dothideomycetidae</taxon>
        <taxon>Mycosphaerellales</taxon>
        <taxon>Teratosphaeriaceae</taxon>
        <taxon>Recurvomyces</taxon>
    </lineage>
</organism>
<evidence type="ECO:0000313" key="2">
    <source>
        <dbReference type="EMBL" id="KAK3669214.1"/>
    </source>
</evidence>
<gene>
    <name evidence="2" type="ORF">LTR78_010911</name>
</gene>
<feature type="region of interest" description="Disordered" evidence="1">
    <location>
        <begin position="149"/>
        <end position="218"/>
    </location>
</feature>
<sequence length="438" mass="47527">MAEPAAQPPKNFRSSRFVNLWLESCNGPSHKKWSPVANSGLSDARSLFIVGLAKRMVESVGQALGDLVGVSASGQPTWIKQEVANAHFELKVIPLLRLDVDSDVDAAGDYRLRDSGVDAQPATLDDVGYRYREQGAGRDDEVLEEEVVADEVEAESESSSDDEVDIVEGRSAIRDPGNDASDQSVGYEMLDKTPPWGEAYDHEHGEDGSSSADTPPKSWKIHRYPSVSGCDYILTPDTLSRRAHSVLVNAPFADIKAAITNAVGPSVGPKITRVGHSDWTVRLSNASEFISIVNRVVQICAVQIPLVPYTPKTTQAFICKSIPPNVSLAGLTSVLLAGLRPHRIHVMQAPSTATNKARGSHHIVVLLDSPVDFEWFGYAAPCGTGEHTWSVRFNAQVGNCTSCKLHKHSLGSCPELRAVTGDHEDHPHWLAHKPQLDT</sequence>
<protein>
    <submittedName>
        <fullName evidence="2">Uncharacterized protein</fullName>
    </submittedName>
</protein>
<feature type="compositionally biased region" description="Basic and acidic residues" evidence="1">
    <location>
        <begin position="167"/>
        <end position="177"/>
    </location>
</feature>
<dbReference type="EMBL" id="JAUTXT010000098">
    <property type="protein sequence ID" value="KAK3669214.1"/>
    <property type="molecule type" value="Genomic_DNA"/>
</dbReference>
<keyword evidence="3" id="KW-1185">Reference proteome</keyword>
<name>A0AAE0TMI4_9PEZI</name>
<dbReference type="AlphaFoldDB" id="A0AAE0TMI4"/>
<evidence type="ECO:0000256" key="1">
    <source>
        <dbReference type="SAM" id="MobiDB-lite"/>
    </source>
</evidence>
<evidence type="ECO:0000313" key="3">
    <source>
        <dbReference type="Proteomes" id="UP001274830"/>
    </source>
</evidence>
<dbReference type="Proteomes" id="UP001274830">
    <property type="component" value="Unassembled WGS sequence"/>
</dbReference>
<reference evidence="2" key="1">
    <citation type="submission" date="2023-07" db="EMBL/GenBank/DDBJ databases">
        <title>Black Yeasts Isolated from many extreme environments.</title>
        <authorList>
            <person name="Coleine C."/>
            <person name="Stajich J.E."/>
            <person name="Selbmann L."/>
        </authorList>
    </citation>
    <scope>NUCLEOTIDE SEQUENCE</scope>
    <source>
        <strain evidence="2">CCFEE 5485</strain>
    </source>
</reference>
<comment type="caution">
    <text evidence="2">The sequence shown here is derived from an EMBL/GenBank/DDBJ whole genome shotgun (WGS) entry which is preliminary data.</text>
</comment>